<organism evidence="1 2">
    <name type="scientific">Chitinophaga cymbidii</name>
    <dbReference type="NCBI Taxonomy" id="1096750"/>
    <lineage>
        <taxon>Bacteria</taxon>
        <taxon>Pseudomonadati</taxon>
        <taxon>Bacteroidota</taxon>
        <taxon>Chitinophagia</taxon>
        <taxon>Chitinophagales</taxon>
        <taxon>Chitinophagaceae</taxon>
        <taxon>Chitinophaga</taxon>
    </lineage>
</organism>
<evidence type="ECO:0000313" key="2">
    <source>
        <dbReference type="Proteomes" id="UP000321436"/>
    </source>
</evidence>
<gene>
    <name evidence="1" type="ORF">CCY01nite_17540</name>
</gene>
<sequence>MKSSTGTRNLPENKWLIDDVFHELRSILAGILSSVELIEMYGAKPDSAEKINRQAGFIKLQVIELEFQLQNVKIVQHILNNTLRPHLAPVNLIHTLETFLQDERYAFLFGQGVSFEMNTDNEVAEVDELLLKQLVLNMAYRMMRNAMMNDQPVLRFIFEEDQLIISGRYTANGTVSSTLKTFTPENLLHAGAFMDQRICQLIALIAEMHGGSFGIEVEDERNVEMLVKIPYQAD</sequence>
<dbReference type="EMBL" id="BKAU01000001">
    <property type="protein sequence ID" value="GEP95494.1"/>
    <property type="molecule type" value="Genomic_DNA"/>
</dbReference>
<keyword evidence="2" id="KW-1185">Reference proteome</keyword>
<evidence type="ECO:0000313" key="1">
    <source>
        <dbReference type="EMBL" id="GEP95494.1"/>
    </source>
</evidence>
<dbReference type="RefSeq" id="WP_146859787.1">
    <property type="nucleotide sequence ID" value="NZ_BKAU01000001.1"/>
</dbReference>
<dbReference type="AlphaFoldDB" id="A0A512RII9"/>
<comment type="caution">
    <text evidence="1">The sequence shown here is derived from an EMBL/GenBank/DDBJ whole genome shotgun (WGS) entry which is preliminary data.</text>
</comment>
<protein>
    <submittedName>
        <fullName evidence="1">Uncharacterized protein</fullName>
    </submittedName>
</protein>
<dbReference type="OrthoDB" id="662655at2"/>
<name>A0A512RII9_9BACT</name>
<accession>A0A512RII9</accession>
<reference evidence="1 2" key="1">
    <citation type="submission" date="2019-07" db="EMBL/GenBank/DDBJ databases">
        <title>Whole genome shotgun sequence of Chitinophaga cymbidii NBRC 109752.</title>
        <authorList>
            <person name="Hosoyama A."/>
            <person name="Uohara A."/>
            <person name="Ohji S."/>
            <person name="Ichikawa N."/>
        </authorList>
    </citation>
    <scope>NUCLEOTIDE SEQUENCE [LARGE SCALE GENOMIC DNA]</scope>
    <source>
        <strain evidence="1 2">NBRC 109752</strain>
    </source>
</reference>
<proteinExistence type="predicted"/>
<dbReference type="Proteomes" id="UP000321436">
    <property type="component" value="Unassembled WGS sequence"/>
</dbReference>